<dbReference type="KEGG" id="umr:121102590"/>
<sequence>MAGRLRELLQDLPPENRATLQYLLRHLRRIVEVEQDNKMTPGNLGIVFGPTLLRPRPTEATVSLSSLVDYPHQARVVETLIAHYGLIFEEEPEDVPGGQVRVVAGLNRGPAPRALVSAGWSGGASEASFKQRTDGGGA</sequence>
<gene>
    <name evidence="5" type="primary">LOC121102590</name>
</gene>
<dbReference type="SUPFAM" id="SSF48350">
    <property type="entry name" value="GTPase activation domain, GAP"/>
    <property type="match status" value="1"/>
</dbReference>
<dbReference type="GO" id="GO:0005096">
    <property type="term" value="F:GTPase activator activity"/>
    <property type="evidence" value="ECO:0007669"/>
    <property type="project" value="UniProtKB-KW"/>
</dbReference>
<evidence type="ECO:0000256" key="2">
    <source>
        <dbReference type="SAM" id="MobiDB-lite"/>
    </source>
</evidence>
<feature type="region of interest" description="Disordered" evidence="2">
    <location>
        <begin position="117"/>
        <end position="138"/>
    </location>
</feature>
<dbReference type="PANTHER" id="PTHR15228">
    <property type="entry name" value="SPERMATHECAL PHYSIOLOGY VARIANT"/>
    <property type="match status" value="1"/>
</dbReference>
<dbReference type="GO" id="GO:0051056">
    <property type="term" value="P:regulation of small GTPase mediated signal transduction"/>
    <property type="evidence" value="ECO:0007669"/>
    <property type="project" value="UniProtKB-ARBA"/>
</dbReference>
<organism evidence="4 5">
    <name type="scientific">Ursus maritimus</name>
    <name type="common">Polar bear</name>
    <name type="synonym">Thalarctos maritimus</name>
    <dbReference type="NCBI Taxonomy" id="29073"/>
    <lineage>
        <taxon>Eukaryota</taxon>
        <taxon>Metazoa</taxon>
        <taxon>Chordata</taxon>
        <taxon>Craniata</taxon>
        <taxon>Vertebrata</taxon>
        <taxon>Euteleostomi</taxon>
        <taxon>Mammalia</taxon>
        <taxon>Eutheria</taxon>
        <taxon>Laurasiatheria</taxon>
        <taxon>Carnivora</taxon>
        <taxon>Caniformia</taxon>
        <taxon>Ursidae</taxon>
        <taxon>Ursus</taxon>
    </lineage>
</organism>
<dbReference type="GO" id="GO:0016020">
    <property type="term" value="C:membrane"/>
    <property type="evidence" value="ECO:0007669"/>
    <property type="project" value="TreeGrafter"/>
</dbReference>
<dbReference type="Gene3D" id="1.10.555.10">
    <property type="entry name" value="Rho GTPase activation protein"/>
    <property type="match status" value="1"/>
</dbReference>
<name>A0A8M1FQP9_URSMA</name>
<proteinExistence type="predicted"/>
<dbReference type="PANTHER" id="PTHR15228:SF18">
    <property type="entry name" value="RHO GTPASE-ACTIVATING PROTEIN 45"/>
    <property type="match status" value="1"/>
</dbReference>
<keyword evidence="1" id="KW-0343">GTPase activation</keyword>
<evidence type="ECO:0000313" key="5">
    <source>
        <dbReference type="RefSeq" id="XP_040485701.1"/>
    </source>
</evidence>
<accession>A0A8M1FQP9</accession>
<evidence type="ECO:0000259" key="3">
    <source>
        <dbReference type="PROSITE" id="PS50238"/>
    </source>
</evidence>
<feature type="compositionally biased region" description="Basic and acidic residues" evidence="2">
    <location>
        <begin position="129"/>
        <end position="138"/>
    </location>
</feature>
<protein>
    <submittedName>
        <fullName evidence="5">Rho GTPase-activating protein 45-like</fullName>
    </submittedName>
</protein>
<dbReference type="GO" id="GO:0007165">
    <property type="term" value="P:signal transduction"/>
    <property type="evidence" value="ECO:0007669"/>
    <property type="project" value="InterPro"/>
</dbReference>
<evidence type="ECO:0000256" key="1">
    <source>
        <dbReference type="ARBA" id="ARBA00022468"/>
    </source>
</evidence>
<feature type="compositionally biased region" description="Low complexity" evidence="2">
    <location>
        <begin position="117"/>
        <end position="128"/>
    </location>
</feature>
<dbReference type="OrthoDB" id="79452at2759"/>
<dbReference type="PROSITE" id="PS50238">
    <property type="entry name" value="RHOGAP"/>
    <property type="match status" value="1"/>
</dbReference>
<keyword evidence="4" id="KW-1185">Reference proteome</keyword>
<dbReference type="InterPro" id="IPR051025">
    <property type="entry name" value="RhoGAP"/>
</dbReference>
<feature type="domain" description="Rho-GAP" evidence="3">
    <location>
        <begin position="1"/>
        <end position="88"/>
    </location>
</feature>
<dbReference type="InterPro" id="IPR000198">
    <property type="entry name" value="RhoGAP_dom"/>
</dbReference>
<dbReference type="Pfam" id="PF00620">
    <property type="entry name" value="RhoGAP"/>
    <property type="match status" value="1"/>
</dbReference>
<dbReference type="RefSeq" id="XP_040485701.1">
    <property type="nucleotide sequence ID" value="XM_040629767.1"/>
</dbReference>
<dbReference type="InterPro" id="IPR008936">
    <property type="entry name" value="Rho_GTPase_activation_prot"/>
</dbReference>
<evidence type="ECO:0000313" key="4">
    <source>
        <dbReference type="Proteomes" id="UP000261680"/>
    </source>
</evidence>
<dbReference type="Proteomes" id="UP000261680">
    <property type="component" value="Unplaced"/>
</dbReference>
<dbReference type="GeneID" id="121102590"/>
<reference evidence="5" key="1">
    <citation type="submission" date="2025-08" db="UniProtKB">
        <authorList>
            <consortium name="RefSeq"/>
        </authorList>
    </citation>
    <scope>IDENTIFICATION</scope>
    <source>
        <tissue evidence="5">Whole blood</tissue>
    </source>
</reference>
<dbReference type="AlphaFoldDB" id="A0A8M1FQP9"/>